<feature type="domain" description="CBS" evidence="10">
    <location>
        <begin position="145"/>
        <end position="208"/>
    </location>
</feature>
<evidence type="ECO:0000256" key="5">
    <source>
        <dbReference type="ARBA" id="ARBA00022842"/>
    </source>
</evidence>
<comment type="similarity">
    <text evidence="2 9">Belongs to the SLC41A transporter family.</text>
</comment>
<dbReference type="PATRIC" id="fig|507626.3.peg.3733"/>
<evidence type="ECO:0000256" key="9">
    <source>
        <dbReference type="RuleBase" id="RU362011"/>
    </source>
</evidence>
<feature type="transmembrane region" description="Helical" evidence="9">
    <location>
        <begin position="367"/>
        <end position="386"/>
    </location>
</feature>
<dbReference type="SUPFAM" id="SSF161093">
    <property type="entry name" value="MgtE membrane domain-like"/>
    <property type="match status" value="1"/>
</dbReference>
<dbReference type="InterPro" id="IPR036739">
    <property type="entry name" value="SLC41_membr_dom_sf"/>
</dbReference>
<dbReference type="Gene3D" id="1.10.357.20">
    <property type="entry name" value="SLC41 divalent cation transporters, integral membrane domain"/>
    <property type="match status" value="1"/>
</dbReference>
<comment type="function">
    <text evidence="9">Acts as a magnesium transporter.</text>
</comment>
<evidence type="ECO:0000256" key="6">
    <source>
        <dbReference type="ARBA" id="ARBA00022989"/>
    </source>
</evidence>
<dbReference type="InterPro" id="IPR000644">
    <property type="entry name" value="CBS_dom"/>
</dbReference>
<dbReference type="RefSeq" id="WP_066452122.1">
    <property type="nucleotide sequence ID" value="NZ_CP014226.1"/>
</dbReference>
<dbReference type="PROSITE" id="PS51371">
    <property type="entry name" value="CBS"/>
    <property type="match status" value="2"/>
</dbReference>
<sequence>MSLNETLQEQKDTLLEALQDEQREHLDELLPELRAADLAEILEDIIEEEDDLPLVLGLLDCLPIERRANVLGYLPGDEQLEIAEAISDDMLLLILEEMGSDERVDLFNLLGEDRRETLLRRMARQEREDLKRLASYEEGTAGAIMTSDYVAIPSGMTVSQAMMRVRQTAPDAETVYQLYIIDGDGRLAGTMSLRQLMVARPGAQVDDLMIKDVISISVDEEQEEVARLISRYDLLAMPVTDHDERLVGIVTHDDAMDVAESEATEDFHKGMSIGQLEDGVSRVPIWSLYRKRVTWLVLLVFANLFSGAGIAYFEDTIAAQVALVFFLPLLIGSGGNAGAQAATLMVRGMATGDVGVKDWSKLLGRELLVAGALGLTMAVAVAPIGVMRGGEAVAMVVAMSMVTIVLFGSLLGMCLPFVLERFKVDPATASAPLVTTLIDACGVVIYFTIATAILTGL</sequence>
<dbReference type="Pfam" id="PF03448">
    <property type="entry name" value="MgtE_N"/>
    <property type="match status" value="1"/>
</dbReference>
<keyword evidence="4 9" id="KW-0812">Transmembrane</keyword>
<evidence type="ECO:0000259" key="10">
    <source>
        <dbReference type="PROSITE" id="PS51371"/>
    </source>
</evidence>
<keyword evidence="9" id="KW-0479">Metal-binding</keyword>
<evidence type="ECO:0000256" key="4">
    <source>
        <dbReference type="ARBA" id="ARBA00022692"/>
    </source>
</evidence>
<dbReference type="InterPro" id="IPR006668">
    <property type="entry name" value="Mg_transptr_MgtE_intracell_dom"/>
</dbReference>
<dbReference type="GO" id="GO:0015095">
    <property type="term" value="F:magnesium ion transmembrane transporter activity"/>
    <property type="evidence" value="ECO:0007669"/>
    <property type="project" value="UniProtKB-UniRule"/>
</dbReference>
<dbReference type="STRING" id="507626.LOKO_03732"/>
<dbReference type="Pfam" id="PF01769">
    <property type="entry name" value="MgtE"/>
    <property type="match status" value="1"/>
</dbReference>
<keyword evidence="7 9" id="KW-0472">Membrane</keyword>
<evidence type="ECO:0000313" key="11">
    <source>
        <dbReference type="EMBL" id="AMD02772.1"/>
    </source>
</evidence>
<dbReference type="PANTHER" id="PTHR43773:SF1">
    <property type="entry name" value="MAGNESIUM TRANSPORTER MGTE"/>
    <property type="match status" value="1"/>
</dbReference>
<dbReference type="InterPro" id="IPR046342">
    <property type="entry name" value="CBS_dom_sf"/>
</dbReference>
<dbReference type="InterPro" id="IPR038076">
    <property type="entry name" value="MgtE_N_sf"/>
</dbReference>
<dbReference type="SMART" id="SM00116">
    <property type="entry name" value="CBS"/>
    <property type="match status" value="2"/>
</dbReference>
<dbReference type="KEGG" id="hco:LOKO_03732"/>
<dbReference type="Gene3D" id="1.25.60.10">
    <property type="entry name" value="MgtE N-terminal domain-like"/>
    <property type="match status" value="1"/>
</dbReference>
<dbReference type="InterPro" id="IPR006667">
    <property type="entry name" value="SLC41_membr_dom"/>
</dbReference>
<dbReference type="PANTHER" id="PTHR43773">
    <property type="entry name" value="MAGNESIUM TRANSPORTER MGTE"/>
    <property type="match status" value="1"/>
</dbReference>
<keyword evidence="12" id="KW-1185">Reference proteome</keyword>
<dbReference type="GO" id="GO:0046872">
    <property type="term" value="F:metal ion binding"/>
    <property type="evidence" value="ECO:0007669"/>
    <property type="project" value="UniProtKB-KW"/>
</dbReference>
<feature type="transmembrane region" description="Helical" evidence="9">
    <location>
        <begin position="392"/>
        <end position="419"/>
    </location>
</feature>
<protein>
    <recommendedName>
        <fullName evidence="9">Magnesium transporter MgtE</fullName>
    </recommendedName>
</protein>
<proteinExistence type="inferred from homology"/>
<reference evidence="11 12" key="2">
    <citation type="submission" date="2016-02" db="EMBL/GenBank/DDBJ databases">
        <authorList>
            <person name="Wen L."/>
            <person name="He K."/>
            <person name="Yang H."/>
        </authorList>
    </citation>
    <scope>NUCLEOTIDE SEQUENCE [LARGE SCALE GENOMIC DNA]</scope>
    <source>
        <strain evidence="11 12">AGD 8-3</strain>
    </source>
</reference>
<gene>
    <name evidence="11" type="ORF">LOKO_03732</name>
</gene>
<dbReference type="AlphaFoldDB" id="A0A109UNK2"/>
<keyword evidence="9" id="KW-1003">Cell membrane</keyword>
<evidence type="ECO:0000256" key="8">
    <source>
        <dbReference type="PROSITE-ProRule" id="PRU00703"/>
    </source>
</evidence>
<feature type="transmembrane region" description="Helical" evidence="9">
    <location>
        <begin position="319"/>
        <end position="346"/>
    </location>
</feature>
<comment type="subcellular location">
    <subcellularLocation>
        <location evidence="9">Cell membrane</location>
        <topology evidence="9">Multi-pass membrane protein</topology>
    </subcellularLocation>
    <subcellularLocation>
        <location evidence="1">Membrane</location>
        <topology evidence="1">Multi-pass membrane protein</topology>
    </subcellularLocation>
</comment>
<keyword evidence="6 9" id="KW-1133">Transmembrane helix</keyword>
<dbReference type="CDD" id="cd04606">
    <property type="entry name" value="CBS_pair_Mg_transporter"/>
    <property type="match status" value="1"/>
</dbReference>
<feature type="transmembrane region" description="Helical" evidence="9">
    <location>
        <begin position="293"/>
        <end position="313"/>
    </location>
</feature>
<feature type="domain" description="CBS" evidence="10">
    <location>
        <begin position="209"/>
        <end position="265"/>
    </location>
</feature>
<evidence type="ECO:0000256" key="7">
    <source>
        <dbReference type="ARBA" id="ARBA00023136"/>
    </source>
</evidence>
<feature type="transmembrane region" description="Helical" evidence="9">
    <location>
        <begin position="431"/>
        <end position="454"/>
    </location>
</feature>
<evidence type="ECO:0000313" key="12">
    <source>
        <dbReference type="Proteomes" id="UP000063387"/>
    </source>
</evidence>
<dbReference type="NCBIfam" id="TIGR00400">
    <property type="entry name" value="mgtE"/>
    <property type="match status" value="1"/>
</dbReference>
<dbReference type="SUPFAM" id="SSF54631">
    <property type="entry name" value="CBS-domain pair"/>
    <property type="match status" value="1"/>
</dbReference>
<evidence type="ECO:0000256" key="3">
    <source>
        <dbReference type="ARBA" id="ARBA00022448"/>
    </source>
</evidence>
<accession>A0A109UNK2</accession>
<dbReference type="InterPro" id="IPR006669">
    <property type="entry name" value="MgtE_transporter"/>
</dbReference>
<dbReference type="Pfam" id="PF00571">
    <property type="entry name" value="CBS"/>
    <property type="match status" value="2"/>
</dbReference>
<reference evidence="11 12" key="1">
    <citation type="journal article" date="2016" name="Genome Announc.">
        <title>Draft Genome Sequence of 'Halomonas chromatireducens' Strain AGD 8-3, a Haloalkaliphilic Chromate- and Selenite-Reducing Gammaproteobacterium.</title>
        <authorList>
            <person name="Sharko F.S."/>
            <person name="Shapovalova A.A."/>
            <person name="Tsygankova S.V."/>
            <person name="Komova A.V."/>
            <person name="Boulygina E.S."/>
            <person name="Teslyuk A.B."/>
            <person name="Gotovtsev P.M."/>
            <person name="Namsaraev Z.B."/>
            <person name="Khijniak T.V."/>
            <person name="Nedoluzhko A.V."/>
            <person name="Vasilov R.G."/>
        </authorList>
    </citation>
    <scope>NUCLEOTIDE SEQUENCE [LARGE SCALE GENOMIC DNA]</scope>
    <source>
        <strain evidence="11 12">AGD 8-3</strain>
    </source>
</reference>
<keyword evidence="3 9" id="KW-0813">Transport</keyword>
<dbReference type="OrthoDB" id="9790355at2"/>
<keyword evidence="5 9" id="KW-0460">Magnesium</keyword>
<dbReference type="Gene3D" id="3.10.580.10">
    <property type="entry name" value="CBS-domain"/>
    <property type="match status" value="1"/>
</dbReference>
<dbReference type="Proteomes" id="UP000063387">
    <property type="component" value="Chromosome"/>
</dbReference>
<dbReference type="GO" id="GO:0005886">
    <property type="term" value="C:plasma membrane"/>
    <property type="evidence" value="ECO:0007669"/>
    <property type="project" value="UniProtKB-SubCell"/>
</dbReference>
<dbReference type="EMBL" id="CP014226">
    <property type="protein sequence ID" value="AMD02772.1"/>
    <property type="molecule type" value="Genomic_DNA"/>
</dbReference>
<dbReference type="SMART" id="SM00924">
    <property type="entry name" value="MgtE_N"/>
    <property type="match status" value="1"/>
</dbReference>
<organism evidence="11 12">
    <name type="scientific">Halomonas chromatireducens</name>
    <dbReference type="NCBI Taxonomy" id="507626"/>
    <lineage>
        <taxon>Bacteria</taxon>
        <taxon>Pseudomonadati</taxon>
        <taxon>Pseudomonadota</taxon>
        <taxon>Gammaproteobacteria</taxon>
        <taxon>Oceanospirillales</taxon>
        <taxon>Halomonadaceae</taxon>
        <taxon>Halomonas</taxon>
    </lineage>
</organism>
<keyword evidence="8" id="KW-0129">CBS domain</keyword>
<comment type="subunit">
    <text evidence="9">Homodimer.</text>
</comment>
<evidence type="ECO:0000256" key="1">
    <source>
        <dbReference type="ARBA" id="ARBA00004141"/>
    </source>
</evidence>
<name>A0A109UNK2_9GAMM</name>
<evidence type="ECO:0000256" key="2">
    <source>
        <dbReference type="ARBA" id="ARBA00009749"/>
    </source>
</evidence>
<dbReference type="SUPFAM" id="SSF158791">
    <property type="entry name" value="MgtE N-terminal domain-like"/>
    <property type="match status" value="1"/>
</dbReference>